<dbReference type="SUPFAM" id="SSF52833">
    <property type="entry name" value="Thioredoxin-like"/>
    <property type="match status" value="1"/>
</dbReference>
<dbReference type="Gene3D" id="3.40.30.10">
    <property type="entry name" value="Glutaredoxin"/>
    <property type="match status" value="1"/>
</dbReference>
<accession>A0A3P1VBY0</accession>
<dbReference type="EMBL" id="RQZA01000006">
    <property type="protein sequence ID" value="RRD31146.1"/>
    <property type="molecule type" value="Genomic_DNA"/>
</dbReference>
<organism evidence="1 2">
    <name type="scientific">Streptococcus minor</name>
    <dbReference type="NCBI Taxonomy" id="229549"/>
    <lineage>
        <taxon>Bacteria</taxon>
        <taxon>Bacillati</taxon>
        <taxon>Bacillota</taxon>
        <taxon>Bacilli</taxon>
        <taxon>Lactobacillales</taxon>
        <taxon>Streptococcaceae</taxon>
        <taxon>Streptococcus</taxon>
    </lineage>
</organism>
<dbReference type="Pfam" id="PF20207">
    <property type="entry name" value="DUF6568"/>
    <property type="match status" value="1"/>
</dbReference>
<dbReference type="InterPro" id="IPR036249">
    <property type="entry name" value="Thioredoxin-like_sf"/>
</dbReference>
<dbReference type="InterPro" id="IPR046698">
    <property type="entry name" value="PedC-like"/>
</dbReference>
<name>A0A3P1VBY0_9STRE</name>
<proteinExistence type="predicted"/>
<evidence type="ECO:0000313" key="1">
    <source>
        <dbReference type="EMBL" id="RRD31146.1"/>
    </source>
</evidence>
<dbReference type="Proteomes" id="UP000281771">
    <property type="component" value="Unassembled WGS sequence"/>
</dbReference>
<dbReference type="STRING" id="1123309.GCA_000377005_01854"/>
<sequence>MLTFSLFLGACSEKANSKAKQELTSYKAIRLEEVVEKIQNKENFYLYVGRPTCHYCAKFSPILEEAITHTQVTVYYLNTDNEVLTEAQNFVVKEEIQTVPYLAYYRDGQRQSYLEKGSQANLEEIESFLEQD</sequence>
<dbReference type="CDD" id="cd02947">
    <property type="entry name" value="TRX_family"/>
    <property type="match status" value="1"/>
</dbReference>
<protein>
    <submittedName>
        <fullName evidence="1">Thioredoxin</fullName>
    </submittedName>
</protein>
<gene>
    <name evidence="1" type="ORF">EII38_07505</name>
</gene>
<dbReference type="AlphaFoldDB" id="A0A3P1VBY0"/>
<reference evidence="1 2" key="1">
    <citation type="submission" date="2018-11" db="EMBL/GenBank/DDBJ databases">
        <title>Genomes From Bacteria Associated with the Canine Oral Cavity: a Test Case for Automated Genome-Based Taxonomic Assignment.</title>
        <authorList>
            <person name="Coil D.A."/>
            <person name="Jospin G."/>
            <person name="Darling A.E."/>
            <person name="Wallis C."/>
            <person name="Davis I.J."/>
            <person name="Harris S."/>
            <person name="Eisen J.A."/>
            <person name="Holcombe L.J."/>
            <person name="O'Flynn C."/>
        </authorList>
    </citation>
    <scope>NUCLEOTIDE SEQUENCE [LARGE SCALE GENOMIC DNA]</scope>
    <source>
        <strain evidence="1 2">OH4621_COT-116</strain>
    </source>
</reference>
<keyword evidence="2" id="KW-1185">Reference proteome</keyword>
<comment type="caution">
    <text evidence="1">The sequence shown here is derived from an EMBL/GenBank/DDBJ whole genome shotgun (WGS) entry which is preliminary data.</text>
</comment>
<evidence type="ECO:0000313" key="2">
    <source>
        <dbReference type="Proteomes" id="UP000281771"/>
    </source>
</evidence>